<dbReference type="Pfam" id="PF05742">
    <property type="entry name" value="TANGO2"/>
    <property type="match status" value="1"/>
</dbReference>
<evidence type="ECO:0000313" key="1">
    <source>
        <dbReference type="EMBL" id="EKE74977.1"/>
    </source>
</evidence>
<dbReference type="AlphaFoldDB" id="K2JKJ9"/>
<dbReference type="RefSeq" id="WP_008484293.1">
    <property type="nucleotide sequence ID" value="NZ_AMRI01000010.1"/>
</dbReference>
<name>K2JKJ9_9GAMM</name>
<sequence>MCSVIILRRPGHPWPVLIGANRDEMQARPWQGPGRYWPQLPKVRAGQDLNAGGTWQGINDQGVQAAVLNRFGSLGPAPGKRSRGELPLLALAEDNAGCAAQVIAELDPSQYQPFNMLVADSHQAFWLANRGEAISLQRVPEGLSMLTAHDLNDTQASPRMAHNLPRFRLAQVPDPAKPNWQAWQQLLGFEGEQPPDPAHFDIRADALCIRSNIGFQTVSSSLIALPATGQPLWWFDGGQGFALVAD</sequence>
<dbReference type="PANTHER" id="PTHR17985">
    <property type="entry name" value="SER/THR-RICH PROTEIN T10 IN DGCR REGION"/>
    <property type="match status" value="1"/>
</dbReference>
<dbReference type="OrthoDB" id="4380123at2"/>
<evidence type="ECO:0008006" key="3">
    <source>
        <dbReference type="Google" id="ProtNLM"/>
    </source>
</evidence>
<comment type="caution">
    <text evidence="1">The sequence shown here is derived from an EMBL/GenBank/DDBJ whole genome shotgun (WGS) entry which is preliminary data.</text>
</comment>
<dbReference type="PANTHER" id="PTHR17985:SF8">
    <property type="entry name" value="TRANSPORT AND GOLGI ORGANIZATION PROTEIN 2 HOMOLOG"/>
    <property type="match status" value="1"/>
</dbReference>
<dbReference type="Proteomes" id="UP000006755">
    <property type="component" value="Unassembled WGS sequence"/>
</dbReference>
<dbReference type="EMBL" id="AMRI01000010">
    <property type="protein sequence ID" value="EKE74977.1"/>
    <property type="molecule type" value="Genomic_DNA"/>
</dbReference>
<dbReference type="InterPro" id="IPR008551">
    <property type="entry name" value="TANGO2"/>
</dbReference>
<keyword evidence="2" id="KW-1185">Reference proteome</keyword>
<dbReference type="eggNOG" id="COG3332">
    <property type="taxonomic scope" value="Bacteria"/>
</dbReference>
<dbReference type="PATRIC" id="fig|745411.4.peg.1721"/>
<accession>K2JKJ9</accession>
<proteinExistence type="predicted"/>
<gene>
    <name evidence="1" type="ORF">B3C1_08816</name>
</gene>
<evidence type="ECO:0000313" key="2">
    <source>
        <dbReference type="Proteomes" id="UP000006755"/>
    </source>
</evidence>
<protein>
    <recommendedName>
        <fullName evidence="3">NRDE family protein</fullName>
    </recommendedName>
</protein>
<reference evidence="1 2" key="1">
    <citation type="journal article" date="2012" name="J. Bacteriol.">
        <title>Genome Sequence of Gallaecimonas xiamenensis Type Strain 3-C-1.</title>
        <authorList>
            <person name="Lai Q."/>
            <person name="Wang L."/>
            <person name="Wang W."/>
            <person name="Shao Z."/>
        </authorList>
    </citation>
    <scope>NUCLEOTIDE SEQUENCE [LARGE SCALE GENOMIC DNA]</scope>
    <source>
        <strain evidence="1 2">3-C-1</strain>
    </source>
</reference>
<dbReference type="STRING" id="745411.B3C1_08816"/>
<organism evidence="1 2">
    <name type="scientific">Gallaecimonas xiamenensis 3-C-1</name>
    <dbReference type="NCBI Taxonomy" id="745411"/>
    <lineage>
        <taxon>Bacteria</taxon>
        <taxon>Pseudomonadati</taxon>
        <taxon>Pseudomonadota</taxon>
        <taxon>Gammaproteobacteria</taxon>
        <taxon>Enterobacterales</taxon>
        <taxon>Gallaecimonadaceae</taxon>
        <taxon>Gallaecimonas</taxon>
    </lineage>
</organism>